<sequence length="67" mass="7710">MPVAAERDVRRATENQLGAFMCCLTNGRRSWECWKLGRKKTNPRGEECAIDVQRNVEEVEVMPPAFK</sequence>
<dbReference type="Proteomes" id="UP000054477">
    <property type="component" value="Unassembled WGS sequence"/>
</dbReference>
<dbReference type="HOGENOM" id="CLU_2812781_0_0_1"/>
<gene>
    <name evidence="1" type="ORF">K443DRAFT_377342</name>
</gene>
<dbReference type="AlphaFoldDB" id="A0A0C9XC78"/>
<proteinExistence type="predicted"/>
<dbReference type="EMBL" id="KN838821">
    <property type="protein sequence ID" value="KIJ93847.1"/>
    <property type="molecule type" value="Genomic_DNA"/>
</dbReference>
<reference evidence="1 2" key="1">
    <citation type="submission" date="2014-04" db="EMBL/GenBank/DDBJ databases">
        <authorList>
            <consortium name="DOE Joint Genome Institute"/>
            <person name="Kuo A."/>
            <person name="Kohler A."/>
            <person name="Nagy L.G."/>
            <person name="Floudas D."/>
            <person name="Copeland A."/>
            <person name="Barry K.W."/>
            <person name="Cichocki N."/>
            <person name="Veneault-Fourrey C."/>
            <person name="LaButti K."/>
            <person name="Lindquist E.A."/>
            <person name="Lipzen A."/>
            <person name="Lundell T."/>
            <person name="Morin E."/>
            <person name="Murat C."/>
            <person name="Sun H."/>
            <person name="Tunlid A."/>
            <person name="Henrissat B."/>
            <person name="Grigoriev I.V."/>
            <person name="Hibbett D.S."/>
            <person name="Martin F."/>
            <person name="Nordberg H.P."/>
            <person name="Cantor M.N."/>
            <person name="Hua S.X."/>
        </authorList>
    </citation>
    <scope>NUCLEOTIDE SEQUENCE [LARGE SCALE GENOMIC DNA]</scope>
    <source>
        <strain evidence="1 2">LaAM-08-1</strain>
    </source>
</reference>
<accession>A0A0C9XC78</accession>
<keyword evidence="2" id="KW-1185">Reference proteome</keyword>
<evidence type="ECO:0000313" key="1">
    <source>
        <dbReference type="EMBL" id="KIJ93847.1"/>
    </source>
</evidence>
<name>A0A0C9XC78_9AGAR</name>
<protein>
    <submittedName>
        <fullName evidence="1">Uncharacterized protein</fullName>
    </submittedName>
</protein>
<organism evidence="1 2">
    <name type="scientific">Laccaria amethystina LaAM-08-1</name>
    <dbReference type="NCBI Taxonomy" id="1095629"/>
    <lineage>
        <taxon>Eukaryota</taxon>
        <taxon>Fungi</taxon>
        <taxon>Dikarya</taxon>
        <taxon>Basidiomycota</taxon>
        <taxon>Agaricomycotina</taxon>
        <taxon>Agaricomycetes</taxon>
        <taxon>Agaricomycetidae</taxon>
        <taxon>Agaricales</taxon>
        <taxon>Agaricineae</taxon>
        <taxon>Hydnangiaceae</taxon>
        <taxon>Laccaria</taxon>
    </lineage>
</organism>
<reference evidence="2" key="2">
    <citation type="submission" date="2015-01" db="EMBL/GenBank/DDBJ databases">
        <title>Evolutionary Origins and Diversification of the Mycorrhizal Mutualists.</title>
        <authorList>
            <consortium name="DOE Joint Genome Institute"/>
            <consortium name="Mycorrhizal Genomics Consortium"/>
            <person name="Kohler A."/>
            <person name="Kuo A."/>
            <person name="Nagy L.G."/>
            <person name="Floudas D."/>
            <person name="Copeland A."/>
            <person name="Barry K.W."/>
            <person name="Cichocki N."/>
            <person name="Veneault-Fourrey C."/>
            <person name="LaButti K."/>
            <person name="Lindquist E.A."/>
            <person name="Lipzen A."/>
            <person name="Lundell T."/>
            <person name="Morin E."/>
            <person name="Murat C."/>
            <person name="Riley R."/>
            <person name="Ohm R."/>
            <person name="Sun H."/>
            <person name="Tunlid A."/>
            <person name="Henrissat B."/>
            <person name="Grigoriev I.V."/>
            <person name="Hibbett D.S."/>
            <person name="Martin F."/>
        </authorList>
    </citation>
    <scope>NUCLEOTIDE SEQUENCE [LARGE SCALE GENOMIC DNA]</scope>
    <source>
        <strain evidence="2">LaAM-08-1</strain>
    </source>
</reference>
<evidence type="ECO:0000313" key="2">
    <source>
        <dbReference type="Proteomes" id="UP000054477"/>
    </source>
</evidence>